<comment type="caution">
    <text evidence="7">The sequence shown here is derived from an EMBL/GenBank/DDBJ whole genome shotgun (WGS) entry which is preliminary data.</text>
</comment>
<feature type="transmembrane region" description="Helical" evidence="6">
    <location>
        <begin position="152"/>
        <end position="172"/>
    </location>
</feature>
<keyword evidence="4 6" id="KW-1133">Transmembrane helix</keyword>
<evidence type="ECO:0000256" key="3">
    <source>
        <dbReference type="ARBA" id="ARBA00022692"/>
    </source>
</evidence>
<gene>
    <name evidence="7" type="ORF">WH96_11705</name>
</gene>
<feature type="transmembrane region" description="Helical" evidence="6">
    <location>
        <begin position="6"/>
        <end position="27"/>
    </location>
</feature>
<dbReference type="GO" id="GO:0015171">
    <property type="term" value="F:amino acid transmembrane transporter activity"/>
    <property type="evidence" value="ECO:0007669"/>
    <property type="project" value="TreeGrafter"/>
</dbReference>
<feature type="transmembrane region" description="Helical" evidence="6">
    <location>
        <begin position="114"/>
        <end position="140"/>
    </location>
</feature>
<name>A0A0H2MDI1_9PROT</name>
<proteinExistence type="predicted"/>
<evidence type="ECO:0000313" key="7">
    <source>
        <dbReference type="EMBL" id="KLN60408.1"/>
    </source>
</evidence>
<keyword evidence="2" id="KW-1003">Cell membrane</keyword>
<organism evidence="7 8">
    <name type="scientific">Kiloniella spongiae</name>
    <dbReference type="NCBI Taxonomy" id="1489064"/>
    <lineage>
        <taxon>Bacteria</taxon>
        <taxon>Pseudomonadati</taxon>
        <taxon>Pseudomonadota</taxon>
        <taxon>Alphaproteobacteria</taxon>
        <taxon>Rhodospirillales</taxon>
        <taxon>Kiloniellaceae</taxon>
        <taxon>Kiloniella</taxon>
    </lineage>
</organism>
<feature type="transmembrane region" description="Helical" evidence="6">
    <location>
        <begin position="74"/>
        <end position="93"/>
    </location>
</feature>
<evidence type="ECO:0000256" key="5">
    <source>
        <dbReference type="ARBA" id="ARBA00023136"/>
    </source>
</evidence>
<dbReference type="AlphaFoldDB" id="A0A0H2MDI1"/>
<dbReference type="GO" id="GO:0005886">
    <property type="term" value="C:plasma membrane"/>
    <property type="evidence" value="ECO:0007669"/>
    <property type="project" value="UniProtKB-SubCell"/>
</dbReference>
<dbReference type="EMBL" id="LAQL01000007">
    <property type="protein sequence ID" value="KLN60408.1"/>
    <property type="molecule type" value="Genomic_DNA"/>
</dbReference>
<accession>A0A0H2MDI1</accession>
<evidence type="ECO:0000256" key="6">
    <source>
        <dbReference type="SAM" id="Phobius"/>
    </source>
</evidence>
<dbReference type="RefSeq" id="WP_047764373.1">
    <property type="nucleotide sequence ID" value="NZ_LAQL01000007.1"/>
</dbReference>
<evidence type="ECO:0000256" key="4">
    <source>
        <dbReference type="ARBA" id="ARBA00022989"/>
    </source>
</evidence>
<feature type="transmembrane region" description="Helical" evidence="6">
    <location>
        <begin position="184"/>
        <end position="205"/>
    </location>
</feature>
<comment type="subcellular location">
    <subcellularLocation>
        <location evidence="1">Cell membrane</location>
        <topology evidence="1">Multi-pass membrane protein</topology>
    </subcellularLocation>
</comment>
<feature type="transmembrane region" description="Helical" evidence="6">
    <location>
        <begin position="39"/>
        <end position="68"/>
    </location>
</feature>
<reference evidence="7 8" key="1">
    <citation type="submission" date="2015-03" db="EMBL/GenBank/DDBJ databases">
        <title>Genome Sequence of Kiloniella spongiae MEBiC09566, isolated from a marine sponge.</title>
        <authorList>
            <person name="Shao Z."/>
            <person name="Wang L."/>
            <person name="Li X."/>
        </authorList>
    </citation>
    <scope>NUCLEOTIDE SEQUENCE [LARGE SCALE GENOMIC DNA]</scope>
    <source>
        <strain evidence="7 8">MEBiC09566</strain>
    </source>
</reference>
<dbReference type="PANTHER" id="PTHR30086:SF20">
    <property type="entry name" value="ARGININE EXPORTER PROTEIN ARGO-RELATED"/>
    <property type="match status" value="1"/>
</dbReference>
<evidence type="ECO:0000256" key="2">
    <source>
        <dbReference type="ARBA" id="ARBA00022475"/>
    </source>
</evidence>
<dbReference type="Pfam" id="PF01810">
    <property type="entry name" value="LysE"/>
    <property type="match status" value="1"/>
</dbReference>
<dbReference type="Proteomes" id="UP000035444">
    <property type="component" value="Unassembled WGS sequence"/>
</dbReference>
<evidence type="ECO:0000313" key="8">
    <source>
        <dbReference type="Proteomes" id="UP000035444"/>
    </source>
</evidence>
<dbReference type="PANTHER" id="PTHR30086">
    <property type="entry name" value="ARGININE EXPORTER PROTEIN ARGO"/>
    <property type="match status" value="1"/>
</dbReference>
<keyword evidence="3 6" id="KW-0812">Transmembrane</keyword>
<keyword evidence="5 6" id="KW-0472">Membrane</keyword>
<dbReference type="OrthoDB" id="7874789at2"/>
<evidence type="ECO:0000256" key="1">
    <source>
        <dbReference type="ARBA" id="ARBA00004651"/>
    </source>
</evidence>
<dbReference type="InterPro" id="IPR001123">
    <property type="entry name" value="LeuE-type"/>
</dbReference>
<evidence type="ECO:0008006" key="9">
    <source>
        <dbReference type="Google" id="ProtNLM"/>
    </source>
</evidence>
<protein>
    <recommendedName>
        <fullName evidence="9">Lysine transporter LysE</fullName>
    </recommendedName>
</protein>
<keyword evidence="8" id="KW-1185">Reference proteome</keyword>
<sequence length="206" mass="21655">MLALILKGLLMGLAIAAPVGPMALLCLKLSLEKGIKSGIATGLGIAIADMTYGIVALLGFSALMTVLLDYNETIRLIGGVGLLALAIHSLLKVEKGKEAAKSKPLPQNIASKDLILIFTTAYGLTMTNPMTILVFLAIFAGLGDEVSHEGKWIVAVGIFFGSLGWWIVIAFIGSVLRTRLSPKIISTINIASGIIIGGFGLYILFT</sequence>